<evidence type="ECO:0000313" key="2">
    <source>
        <dbReference type="EMBL" id="KMQ81506.1"/>
    </source>
</evidence>
<evidence type="ECO:0000313" key="3">
    <source>
        <dbReference type="Proteomes" id="UP000036403"/>
    </source>
</evidence>
<dbReference type="GO" id="GO:0016874">
    <property type="term" value="F:ligase activity"/>
    <property type="evidence" value="ECO:0007669"/>
    <property type="project" value="UniProtKB-KW"/>
</dbReference>
<accession>A0A0J7JUH7</accession>
<protein>
    <submittedName>
        <fullName evidence="2">Amp-dependent synthetase and ligase</fullName>
    </submittedName>
</protein>
<feature type="region of interest" description="Disordered" evidence="1">
    <location>
        <begin position="69"/>
        <end position="90"/>
    </location>
</feature>
<keyword evidence="3" id="KW-1185">Reference proteome</keyword>
<sequence>MARVVDNIISATGVGYVERKQVDTAFLILTDDIDDVVVLRDITQPVPTKLGLGKRLEFVTSEPDAFVAVGSSAETQSSEEKEMEGYESISEGEEGYDDLMFANDNDADFMTDGILSNYRPTKA</sequence>
<feature type="non-terminal residue" evidence="2">
    <location>
        <position position="123"/>
    </location>
</feature>
<gene>
    <name evidence="2" type="ORF">RF55_26131</name>
</gene>
<reference evidence="2 3" key="1">
    <citation type="submission" date="2015-04" db="EMBL/GenBank/DDBJ databases">
        <title>Lasius niger genome sequencing.</title>
        <authorList>
            <person name="Konorov E.A."/>
            <person name="Nikitin M.A."/>
            <person name="Kirill M.V."/>
            <person name="Chang P."/>
        </authorList>
    </citation>
    <scope>NUCLEOTIDE SEQUENCE [LARGE SCALE GENOMIC DNA]</scope>
    <source>
        <tissue evidence="2">Whole</tissue>
    </source>
</reference>
<dbReference type="PaxDb" id="67767-A0A0J7JUH7"/>
<proteinExistence type="predicted"/>
<comment type="caution">
    <text evidence="2">The sequence shown here is derived from an EMBL/GenBank/DDBJ whole genome shotgun (WGS) entry which is preliminary data.</text>
</comment>
<dbReference type="EMBL" id="LBMM01034882">
    <property type="protein sequence ID" value="KMQ81506.1"/>
    <property type="molecule type" value="Genomic_DNA"/>
</dbReference>
<organism evidence="2 3">
    <name type="scientific">Lasius niger</name>
    <name type="common">Black garden ant</name>
    <dbReference type="NCBI Taxonomy" id="67767"/>
    <lineage>
        <taxon>Eukaryota</taxon>
        <taxon>Metazoa</taxon>
        <taxon>Ecdysozoa</taxon>
        <taxon>Arthropoda</taxon>
        <taxon>Hexapoda</taxon>
        <taxon>Insecta</taxon>
        <taxon>Pterygota</taxon>
        <taxon>Neoptera</taxon>
        <taxon>Endopterygota</taxon>
        <taxon>Hymenoptera</taxon>
        <taxon>Apocrita</taxon>
        <taxon>Aculeata</taxon>
        <taxon>Formicoidea</taxon>
        <taxon>Formicidae</taxon>
        <taxon>Formicinae</taxon>
        <taxon>Lasius</taxon>
        <taxon>Lasius</taxon>
    </lineage>
</organism>
<dbReference type="Proteomes" id="UP000036403">
    <property type="component" value="Unassembled WGS sequence"/>
</dbReference>
<keyword evidence="2" id="KW-0436">Ligase</keyword>
<dbReference type="AlphaFoldDB" id="A0A0J7JUH7"/>
<name>A0A0J7JUH7_LASNI</name>
<evidence type="ECO:0000256" key="1">
    <source>
        <dbReference type="SAM" id="MobiDB-lite"/>
    </source>
</evidence>